<dbReference type="SUPFAM" id="SSF52821">
    <property type="entry name" value="Rhodanese/Cell cycle control phosphatase"/>
    <property type="match status" value="1"/>
</dbReference>
<dbReference type="STRING" id="187304.B0E33_09705"/>
<feature type="domain" description="Rhodanese" evidence="2">
    <location>
        <begin position="22"/>
        <end position="145"/>
    </location>
</feature>
<dbReference type="PANTHER" id="PTHR47377">
    <property type="entry name" value="RHODANESE-LIKE DOMAIN-CONTAINING PROTEIN 4, CHLOROPLASTIC"/>
    <property type="match status" value="1"/>
</dbReference>
<dbReference type="SMART" id="SM00450">
    <property type="entry name" value="RHOD"/>
    <property type="match status" value="1"/>
</dbReference>
<dbReference type="CDD" id="cd01522">
    <property type="entry name" value="RHOD_1"/>
    <property type="match status" value="1"/>
</dbReference>
<dbReference type="Pfam" id="PF00581">
    <property type="entry name" value="Rhodanese"/>
    <property type="match status" value="1"/>
</dbReference>
<gene>
    <name evidence="3" type="ORF">LAL4801_02717</name>
</gene>
<evidence type="ECO:0000313" key="3">
    <source>
        <dbReference type="EMBL" id="CTQ44274.1"/>
    </source>
</evidence>
<dbReference type="InterPro" id="IPR001763">
    <property type="entry name" value="Rhodanese-like_dom"/>
</dbReference>
<dbReference type="InterPro" id="IPR036873">
    <property type="entry name" value="Rhodanese-like_dom_sf"/>
</dbReference>
<keyword evidence="4" id="KW-1185">Reference proteome</keyword>
<feature type="region of interest" description="Disordered" evidence="1">
    <location>
        <begin position="127"/>
        <end position="146"/>
    </location>
</feature>
<sequence length="146" mass="15629">MQFQGGYAGNVTAQEAFDGLAEQQEAILVDVRTQAEWSFVGVPDLRPLGKEPILAEWQSFPSTGPNPVFAESVSDVLVKKGLDRNAPIYFLCRSGARSQAAAIALTQAGYTQCFNISDGFEGPLGPDGHRGTQSGWKAAGLPWIQS</sequence>
<dbReference type="PROSITE" id="PS50206">
    <property type="entry name" value="RHODANESE_3"/>
    <property type="match status" value="1"/>
</dbReference>
<dbReference type="Gene3D" id="3.40.250.10">
    <property type="entry name" value="Rhodanese-like domain"/>
    <property type="match status" value="1"/>
</dbReference>
<protein>
    <submittedName>
        <fullName evidence="3">Molybdopterin biosynthesis protein MoeB</fullName>
    </submittedName>
</protein>
<dbReference type="AlphaFoldDB" id="A0A0M6Y3J3"/>
<dbReference type="PANTHER" id="PTHR47377:SF1">
    <property type="entry name" value="RHODANESE-LIKE DOMAIN-CONTAINING PROTEIN 4, CHLOROPLASTIC"/>
    <property type="match status" value="1"/>
</dbReference>
<dbReference type="InterPro" id="IPR044240">
    <property type="entry name" value="STR4-like"/>
</dbReference>
<reference evidence="4" key="1">
    <citation type="submission" date="2015-07" db="EMBL/GenBank/DDBJ databases">
        <authorList>
            <person name="Rodrigo-Torres Lidia"/>
            <person name="Arahal R.David."/>
        </authorList>
    </citation>
    <scope>NUCLEOTIDE SEQUENCE [LARGE SCALE GENOMIC DNA]</scope>
    <source>
        <strain evidence="4">CECT 4801</strain>
    </source>
</reference>
<organism evidence="3 4">
    <name type="scientific">Roseibium aggregatum</name>
    <dbReference type="NCBI Taxonomy" id="187304"/>
    <lineage>
        <taxon>Bacteria</taxon>
        <taxon>Pseudomonadati</taxon>
        <taxon>Pseudomonadota</taxon>
        <taxon>Alphaproteobacteria</taxon>
        <taxon>Hyphomicrobiales</taxon>
        <taxon>Stappiaceae</taxon>
        <taxon>Roseibium</taxon>
    </lineage>
</organism>
<dbReference type="Proteomes" id="UP000048926">
    <property type="component" value="Unassembled WGS sequence"/>
</dbReference>
<evidence type="ECO:0000313" key="4">
    <source>
        <dbReference type="Proteomes" id="UP000048926"/>
    </source>
</evidence>
<name>A0A0M6Y3J3_9HYPH</name>
<evidence type="ECO:0000259" key="2">
    <source>
        <dbReference type="PROSITE" id="PS50206"/>
    </source>
</evidence>
<accession>A0A0M6Y3J3</accession>
<proteinExistence type="predicted"/>
<evidence type="ECO:0000256" key="1">
    <source>
        <dbReference type="SAM" id="MobiDB-lite"/>
    </source>
</evidence>
<dbReference type="EMBL" id="CXST01000002">
    <property type="protein sequence ID" value="CTQ44274.1"/>
    <property type="molecule type" value="Genomic_DNA"/>
</dbReference>